<protein>
    <submittedName>
        <fullName evidence="1">Uncharacterized protein</fullName>
    </submittedName>
</protein>
<proteinExistence type="predicted"/>
<sequence>KYLQCGIEVADTIGNKYSYGGIAQYLERLENGTDFDGNDIVHTVWTGNQPIGDTISSLSVIKSIGISCVSKNTTTNTVAVSYYRDGNSTADATFTLAPQNSDGTIATPTSQDASIEGGSIFHSLKMVMTTDDETIGFEPLYLYAYYKLKRRKLLGGS</sequence>
<organism evidence="1">
    <name type="scientific">marine sediment metagenome</name>
    <dbReference type="NCBI Taxonomy" id="412755"/>
    <lineage>
        <taxon>unclassified sequences</taxon>
        <taxon>metagenomes</taxon>
        <taxon>ecological metagenomes</taxon>
    </lineage>
</organism>
<evidence type="ECO:0000313" key="1">
    <source>
        <dbReference type="EMBL" id="GAG34832.1"/>
    </source>
</evidence>
<dbReference type="AlphaFoldDB" id="X0XHE0"/>
<accession>X0XHE0</accession>
<dbReference type="EMBL" id="BARS01046959">
    <property type="protein sequence ID" value="GAG34832.1"/>
    <property type="molecule type" value="Genomic_DNA"/>
</dbReference>
<reference evidence="1" key="1">
    <citation type="journal article" date="2014" name="Front. Microbiol.">
        <title>High frequency of phylogenetically diverse reductive dehalogenase-homologous genes in deep subseafloor sedimentary metagenomes.</title>
        <authorList>
            <person name="Kawai M."/>
            <person name="Futagami T."/>
            <person name="Toyoda A."/>
            <person name="Takaki Y."/>
            <person name="Nishi S."/>
            <person name="Hori S."/>
            <person name="Arai W."/>
            <person name="Tsubouchi T."/>
            <person name="Morono Y."/>
            <person name="Uchiyama I."/>
            <person name="Ito T."/>
            <person name="Fujiyama A."/>
            <person name="Inagaki F."/>
            <person name="Takami H."/>
        </authorList>
    </citation>
    <scope>NUCLEOTIDE SEQUENCE</scope>
    <source>
        <strain evidence="1">Expedition CK06-06</strain>
    </source>
</reference>
<gene>
    <name evidence="1" type="ORF">S01H1_70602</name>
</gene>
<comment type="caution">
    <text evidence="1">The sequence shown here is derived from an EMBL/GenBank/DDBJ whole genome shotgun (WGS) entry which is preliminary data.</text>
</comment>
<feature type="non-terminal residue" evidence="1">
    <location>
        <position position="1"/>
    </location>
</feature>
<name>X0XHE0_9ZZZZ</name>